<evidence type="ECO:0000259" key="2">
    <source>
        <dbReference type="PROSITE" id="PS50090"/>
    </source>
</evidence>
<evidence type="ECO:0000313" key="5">
    <source>
        <dbReference type="Proteomes" id="UP000000600"/>
    </source>
</evidence>
<dbReference type="OrthoDB" id="2143914at2759"/>
<accession>A0DAN1</accession>
<evidence type="ECO:0000259" key="3">
    <source>
        <dbReference type="PROSITE" id="PS51294"/>
    </source>
</evidence>
<dbReference type="Proteomes" id="UP000000600">
    <property type="component" value="Unassembled WGS sequence"/>
</dbReference>
<dbReference type="Gene3D" id="1.10.10.60">
    <property type="entry name" value="Homeodomain-like"/>
    <property type="match status" value="3"/>
</dbReference>
<keyword evidence="1" id="KW-0812">Transmembrane</keyword>
<dbReference type="OMA" id="WCEIAID"/>
<keyword evidence="1" id="KW-1133">Transmembrane helix</keyword>
<dbReference type="InterPro" id="IPR017930">
    <property type="entry name" value="Myb_dom"/>
</dbReference>
<dbReference type="GeneID" id="5033280"/>
<dbReference type="EMBL" id="CT868352">
    <property type="protein sequence ID" value="CAK80098.1"/>
    <property type="molecule type" value="Genomic_DNA"/>
</dbReference>
<dbReference type="AlphaFoldDB" id="A0DAN1"/>
<dbReference type="PROSITE" id="PS50090">
    <property type="entry name" value="MYB_LIKE"/>
    <property type="match status" value="3"/>
</dbReference>
<name>A0DAN1_PARTE</name>
<dbReference type="InterPro" id="IPR050560">
    <property type="entry name" value="MYB_TF"/>
</dbReference>
<dbReference type="STRING" id="5888.A0DAN1"/>
<reference evidence="4 5" key="1">
    <citation type="journal article" date="2006" name="Nature">
        <title>Global trends of whole-genome duplications revealed by the ciliate Paramecium tetraurelia.</title>
        <authorList>
            <consortium name="Genoscope"/>
            <person name="Aury J.-M."/>
            <person name="Jaillon O."/>
            <person name="Duret L."/>
            <person name="Noel B."/>
            <person name="Jubin C."/>
            <person name="Porcel B.M."/>
            <person name="Segurens B."/>
            <person name="Daubin V."/>
            <person name="Anthouard V."/>
            <person name="Aiach N."/>
            <person name="Arnaiz O."/>
            <person name="Billaut A."/>
            <person name="Beisson J."/>
            <person name="Blanc I."/>
            <person name="Bouhouche K."/>
            <person name="Camara F."/>
            <person name="Duharcourt S."/>
            <person name="Guigo R."/>
            <person name="Gogendeau D."/>
            <person name="Katinka M."/>
            <person name="Keller A.-M."/>
            <person name="Kissmehl R."/>
            <person name="Klotz C."/>
            <person name="Koll F."/>
            <person name="Le Moue A."/>
            <person name="Lepere C."/>
            <person name="Malinsky S."/>
            <person name="Nowacki M."/>
            <person name="Nowak J.K."/>
            <person name="Plattner H."/>
            <person name="Poulain J."/>
            <person name="Ruiz F."/>
            <person name="Serrano V."/>
            <person name="Zagulski M."/>
            <person name="Dessen P."/>
            <person name="Betermier M."/>
            <person name="Weissenbach J."/>
            <person name="Scarpelli C."/>
            <person name="Schachter V."/>
            <person name="Sperling L."/>
            <person name="Meyer E."/>
            <person name="Cohen J."/>
            <person name="Wincker P."/>
        </authorList>
    </citation>
    <scope>NUCLEOTIDE SEQUENCE [LARGE SCALE GENOMIC DNA]</scope>
    <source>
        <strain evidence="4 5">Stock d4-2</strain>
    </source>
</reference>
<dbReference type="CDD" id="cd00167">
    <property type="entry name" value="SANT"/>
    <property type="match status" value="2"/>
</dbReference>
<feature type="domain" description="Myb-like" evidence="2">
    <location>
        <begin position="278"/>
        <end position="335"/>
    </location>
</feature>
<dbReference type="PANTHER" id="PTHR45614:SF271">
    <property type="entry name" value="MYB DNA BINDING PROTEIN_ TRANSCRIPTION FACTOR-LIKE PROTEIN"/>
    <property type="match status" value="1"/>
</dbReference>
<protein>
    <submittedName>
        <fullName evidence="4">Uncharacterized protein</fullName>
    </submittedName>
</protein>
<dbReference type="PANTHER" id="PTHR45614">
    <property type="entry name" value="MYB PROTEIN-RELATED"/>
    <property type="match status" value="1"/>
</dbReference>
<dbReference type="GO" id="GO:0000981">
    <property type="term" value="F:DNA-binding transcription factor activity, RNA polymerase II-specific"/>
    <property type="evidence" value="ECO:0000318"/>
    <property type="project" value="GO_Central"/>
</dbReference>
<organism evidence="4 5">
    <name type="scientific">Paramecium tetraurelia</name>
    <dbReference type="NCBI Taxonomy" id="5888"/>
    <lineage>
        <taxon>Eukaryota</taxon>
        <taxon>Sar</taxon>
        <taxon>Alveolata</taxon>
        <taxon>Ciliophora</taxon>
        <taxon>Intramacronucleata</taxon>
        <taxon>Oligohymenophorea</taxon>
        <taxon>Peniculida</taxon>
        <taxon>Parameciidae</taxon>
        <taxon>Paramecium</taxon>
    </lineage>
</organism>
<dbReference type="PROSITE" id="PS51294">
    <property type="entry name" value="HTH_MYB"/>
    <property type="match status" value="1"/>
</dbReference>
<dbReference type="InterPro" id="IPR001005">
    <property type="entry name" value="SANT/Myb"/>
</dbReference>
<dbReference type="SUPFAM" id="SSF46689">
    <property type="entry name" value="Homeodomain-like"/>
    <property type="match status" value="2"/>
</dbReference>
<dbReference type="RefSeq" id="XP_001447495.1">
    <property type="nucleotide sequence ID" value="XM_001447458.1"/>
</dbReference>
<dbReference type="Pfam" id="PF13921">
    <property type="entry name" value="Myb_DNA-bind_6"/>
    <property type="match status" value="1"/>
</dbReference>
<dbReference type="InParanoid" id="A0DAN1"/>
<dbReference type="SMART" id="SM00717">
    <property type="entry name" value="SANT"/>
    <property type="match status" value="3"/>
</dbReference>
<dbReference type="InterPro" id="IPR009057">
    <property type="entry name" value="Homeodomain-like_sf"/>
</dbReference>
<dbReference type="GO" id="GO:0005634">
    <property type="term" value="C:nucleus"/>
    <property type="evidence" value="ECO:0000318"/>
    <property type="project" value="GO_Central"/>
</dbReference>
<feature type="transmembrane region" description="Helical" evidence="1">
    <location>
        <begin position="144"/>
        <end position="165"/>
    </location>
</feature>
<gene>
    <name evidence="4" type="ORF">GSPATT00015005001</name>
</gene>
<feature type="domain" description="HTH myb-type" evidence="3">
    <location>
        <begin position="336"/>
        <end position="392"/>
    </location>
</feature>
<dbReference type="GO" id="GO:0000978">
    <property type="term" value="F:RNA polymerase II cis-regulatory region sequence-specific DNA binding"/>
    <property type="evidence" value="ECO:0000318"/>
    <property type="project" value="GO_Central"/>
</dbReference>
<evidence type="ECO:0000313" key="4">
    <source>
        <dbReference type="EMBL" id="CAK80098.1"/>
    </source>
</evidence>
<feature type="domain" description="Myb-like" evidence="2">
    <location>
        <begin position="336"/>
        <end position="388"/>
    </location>
</feature>
<keyword evidence="1" id="KW-0472">Membrane</keyword>
<keyword evidence="5" id="KW-1185">Reference proteome</keyword>
<feature type="domain" description="Myb-like" evidence="2">
    <location>
        <begin position="218"/>
        <end position="276"/>
    </location>
</feature>
<dbReference type="HOGENOM" id="CLU_583265_0_0_1"/>
<dbReference type="eggNOG" id="KOG0048">
    <property type="taxonomic scope" value="Eukaryota"/>
</dbReference>
<sequence length="469" mass="56487">MIVRKFSSQLISINNPILQLLSLLLIRIRISSTNFEYLVNLYCQIVLNQKSKRQQYYHKKSNCHRICCSSPQKQYVQKHDRNTQNIAGMNREKYKFILKTTFFKHQQCLQNENSSISYKQYRHLYLRMDEDDLPIEADYYSLKLIVNCLLYAIQSIYYLIIILIMQKKTPLNRQIVLEWFEQPHLEFAETLLRNYQFTFSKLPTQEEILQILCSVEKAYNSKRGAWTPCQDKFLNLAVLGTCLQHLMKPIELSSQQWEQISRLFRFHNWKACRNRWLEECHKKANWTPQEDKVLTQLQQFKPNKWCEIAIDLMRICKTPYIRQGKQCRDRWVNKLDPNIVNNPWTKEEELQLFREIELRGKKWAEISLKVFQLRRTENTIKNRYYNLLKQAETKMKFGRITKEQKNKALVDLVIKQLETSINYQPKQEETEEQEAKIYKLDQFNPTNLEDYEDIVVLVNKKLVKLNDQV</sequence>
<dbReference type="GO" id="GO:0006355">
    <property type="term" value="P:regulation of DNA-templated transcription"/>
    <property type="evidence" value="ECO:0000318"/>
    <property type="project" value="GO_Central"/>
</dbReference>
<evidence type="ECO:0000256" key="1">
    <source>
        <dbReference type="SAM" id="Phobius"/>
    </source>
</evidence>
<dbReference type="KEGG" id="ptm:GSPATT00015005001"/>
<proteinExistence type="predicted"/>